<comment type="caution">
    <text evidence="2">The sequence shown here is derived from an EMBL/GenBank/DDBJ whole genome shotgun (WGS) entry which is preliminary data.</text>
</comment>
<dbReference type="SUPFAM" id="SSF55718">
    <property type="entry name" value="SCP-like"/>
    <property type="match status" value="1"/>
</dbReference>
<feature type="domain" description="SCP2" evidence="1">
    <location>
        <begin position="19"/>
        <end position="95"/>
    </location>
</feature>
<dbReference type="RefSeq" id="WP_111513225.1">
    <property type="nucleotide sequence ID" value="NZ_QFYR01000001.1"/>
</dbReference>
<dbReference type="Proteomes" id="UP000249725">
    <property type="component" value="Unassembled WGS sequence"/>
</dbReference>
<dbReference type="InterPro" id="IPR036527">
    <property type="entry name" value="SCP2_sterol-bd_dom_sf"/>
</dbReference>
<accession>A0A328ATL7</accession>
<organism evidence="2 3">
    <name type="scientific">Phenylobacterium deserti</name>
    <dbReference type="NCBI Taxonomy" id="1914756"/>
    <lineage>
        <taxon>Bacteria</taxon>
        <taxon>Pseudomonadati</taxon>
        <taxon>Pseudomonadota</taxon>
        <taxon>Alphaproteobacteria</taxon>
        <taxon>Caulobacterales</taxon>
        <taxon>Caulobacteraceae</taxon>
        <taxon>Phenylobacterium</taxon>
    </lineage>
</organism>
<evidence type="ECO:0000259" key="1">
    <source>
        <dbReference type="Pfam" id="PF02036"/>
    </source>
</evidence>
<reference evidence="3" key="1">
    <citation type="submission" date="2018-05" db="EMBL/GenBank/DDBJ databases">
        <authorList>
            <person name="Li X."/>
        </authorList>
    </citation>
    <scope>NUCLEOTIDE SEQUENCE [LARGE SCALE GENOMIC DNA]</scope>
    <source>
        <strain evidence="3">YIM 73061</strain>
    </source>
</reference>
<keyword evidence="3" id="KW-1185">Reference proteome</keyword>
<dbReference type="Gene3D" id="3.30.1050.10">
    <property type="entry name" value="SCP2 sterol-binding domain"/>
    <property type="match status" value="1"/>
</dbReference>
<proteinExistence type="predicted"/>
<dbReference type="Pfam" id="PF02036">
    <property type="entry name" value="SCP2"/>
    <property type="match status" value="1"/>
</dbReference>
<gene>
    <name evidence="2" type="ORF">DJ018_02415</name>
</gene>
<name>A0A328ATL7_9CAUL</name>
<protein>
    <submittedName>
        <fullName evidence="2">Sterol-binding protein</fullName>
    </submittedName>
</protein>
<dbReference type="InterPro" id="IPR003033">
    <property type="entry name" value="SCP2_sterol-bd_dom"/>
</dbReference>
<dbReference type="OrthoDB" id="9809312at2"/>
<evidence type="ECO:0000313" key="2">
    <source>
        <dbReference type="EMBL" id="RAK56844.1"/>
    </source>
</evidence>
<evidence type="ECO:0000313" key="3">
    <source>
        <dbReference type="Proteomes" id="UP000249725"/>
    </source>
</evidence>
<dbReference type="AlphaFoldDB" id="A0A328ATL7"/>
<dbReference type="EMBL" id="QFYR01000001">
    <property type="protein sequence ID" value="RAK56844.1"/>
    <property type="molecule type" value="Genomic_DNA"/>
</dbReference>
<sequence>MATLEEITDRIRRGAAASGASVGKTIKLDLKGEGVIYIDGAQVSNEDAPADLTVTISRKDLEALGKRELDPMRAIMTGRMKLSDMGLAMRLQPAIQSLFSKAV</sequence>